<dbReference type="AlphaFoldDB" id="A0AAN5CWV7"/>
<proteinExistence type="predicted"/>
<feature type="non-terminal residue" evidence="1">
    <location>
        <position position="1"/>
    </location>
</feature>
<gene>
    <name evidence="1" type="ORF">PMAYCL1PPCAC_22376</name>
</gene>
<organism evidence="1 2">
    <name type="scientific">Pristionchus mayeri</name>
    <dbReference type="NCBI Taxonomy" id="1317129"/>
    <lineage>
        <taxon>Eukaryota</taxon>
        <taxon>Metazoa</taxon>
        <taxon>Ecdysozoa</taxon>
        <taxon>Nematoda</taxon>
        <taxon>Chromadorea</taxon>
        <taxon>Rhabditida</taxon>
        <taxon>Rhabditina</taxon>
        <taxon>Diplogasteromorpha</taxon>
        <taxon>Diplogasteroidea</taxon>
        <taxon>Neodiplogasteridae</taxon>
        <taxon>Pristionchus</taxon>
    </lineage>
</organism>
<evidence type="ECO:0000313" key="1">
    <source>
        <dbReference type="EMBL" id="GMR52181.1"/>
    </source>
</evidence>
<reference evidence="2" key="1">
    <citation type="submission" date="2022-10" db="EMBL/GenBank/DDBJ databases">
        <title>Genome assembly of Pristionchus species.</title>
        <authorList>
            <person name="Yoshida K."/>
            <person name="Sommer R.J."/>
        </authorList>
    </citation>
    <scope>NUCLEOTIDE SEQUENCE [LARGE SCALE GENOMIC DNA]</scope>
    <source>
        <strain evidence="2">RS5460</strain>
    </source>
</reference>
<feature type="non-terminal residue" evidence="1">
    <location>
        <position position="85"/>
    </location>
</feature>
<keyword evidence="2" id="KW-1185">Reference proteome</keyword>
<comment type="caution">
    <text evidence="1">The sequence shown here is derived from an EMBL/GenBank/DDBJ whole genome shotgun (WGS) entry which is preliminary data.</text>
</comment>
<evidence type="ECO:0000313" key="2">
    <source>
        <dbReference type="Proteomes" id="UP001328107"/>
    </source>
</evidence>
<dbReference type="Proteomes" id="UP001328107">
    <property type="component" value="Unassembled WGS sequence"/>
</dbReference>
<name>A0AAN5CWV7_9BILA</name>
<sequence>ALADFSLCTHLLRNSTIVFLRIDVERMDDTLAAHILSLASHAQKILIVCDDPQLSDPAAFITNLASSLIFVDLRDRSCTTSSFFG</sequence>
<accession>A0AAN5CWV7</accession>
<protein>
    <submittedName>
        <fullName evidence="1">Uncharacterized protein</fullName>
    </submittedName>
</protein>
<dbReference type="EMBL" id="BTRK01000005">
    <property type="protein sequence ID" value="GMR52181.1"/>
    <property type="molecule type" value="Genomic_DNA"/>
</dbReference>